<name>R7TPY2_CAPTE</name>
<dbReference type="Proteomes" id="UP000014760">
    <property type="component" value="Unassembled WGS sequence"/>
</dbReference>
<protein>
    <submittedName>
        <fullName evidence="1 2">Uncharacterized protein</fullName>
    </submittedName>
</protein>
<proteinExistence type="predicted"/>
<accession>R7TPY2</accession>
<dbReference type="EnsemblMetazoa" id="CapteT213327">
    <property type="protein sequence ID" value="CapteP213327"/>
    <property type="gene ID" value="CapteG213327"/>
</dbReference>
<organism evidence="1">
    <name type="scientific">Capitella teleta</name>
    <name type="common">Polychaete worm</name>
    <dbReference type="NCBI Taxonomy" id="283909"/>
    <lineage>
        <taxon>Eukaryota</taxon>
        <taxon>Metazoa</taxon>
        <taxon>Spiralia</taxon>
        <taxon>Lophotrochozoa</taxon>
        <taxon>Annelida</taxon>
        <taxon>Polychaeta</taxon>
        <taxon>Sedentaria</taxon>
        <taxon>Scolecida</taxon>
        <taxon>Capitellidae</taxon>
        <taxon>Capitella</taxon>
    </lineage>
</organism>
<reference evidence="3" key="1">
    <citation type="submission" date="2012-12" db="EMBL/GenBank/DDBJ databases">
        <authorList>
            <person name="Hellsten U."/>
            <person name="Grimwood J."/>
            <person name="Chapman J.A."/>
            <person name="Shapiro H."/>
            <person name="Aerts A."/>
            <person name="Otillar R.P."/>
            <person name="Terry A.Y."/>
            <person name="Boore J.L."/>
            <person name="Simakov O."/>
            <person name="Marletaz F."/>
            <person name="Cho S.-J."/>
            <person name="Edsinger-Gonzales E."/>
            <person name="Havlak P."/>
            <person name="Kuo D.-H."/>
            <person name="Larsson T."/>
            <person name="Lv J."/>
            <person name="Arendt D."/>
            <person name="Savage R."/>
            <person name="Osoegawa K."/>
            <person name="de Jong P."/>
            <person name="Lindberg D.R."/>
            <person name="Seaver E.C."/>
            <person name="Weisblat D.A."/>
            <person name="Putnam N.H."/>
            <person name="Grigoriev I.V."/>
            <person name="Rokhsar D.S."/>
        </authorList>
    </citation>
    <scope>NUCLEOTIDE SEQUENCE</scope>
    <source>
        <strain evidence="3">I ESC-2004</strain>
    </source>
</reference>
<keyword evidence="3" id="KW-1185">Reference proteome</keyword>
<dbReference type="HOGENOM" id="CLU_1062630_0_0_1"/>
<reference evidence="2" key="3">
    <citation type="submission" date="2015-06" db="UniProtKB">
        <authorList>
            <consortium name="EnsemblMetazoa"/>
        </authorList>
    </citation>
    <scope>IDENTIFICATION</scope>
</reference>
<reference evidence="1 3" key="2">
    <citation type="journal article" date="2013" name="Nature">
        <title>Insights into bilaterian evolution from three spiralian genomes.</title>
        <authorList>
            <person name="Simakov O."/>
            <person name="Marletaz F."/>
            <person name="Cho S.J."/>
            <person name="Edsinger-Gonzales E."/>
            <person name="Havlak P."/>
            <person name="Hellsten U."/>
            <person name="Kuo D.H."/>
            <person name="Larsson T."/>
            <person name="Lv J."/>
            <person name="Arendt D."/>
            <person name="Savage R."/>
            <person name="Osoegawa K."/>
            <person name="de Jong P."/>
            <person name="Grimwood J."/>
            <person name="Chapman J.A."/>
            <person name="Shapiro H."/>
            <person name="Aerts A."/>
            <person name="Otillar R.P."/>
            <person name="Terry A.Y."/>
            <person name="Boore J.L."/>
            <person name="Grigoriev I.V."/>
            <person name="Lindberg D.R."/>
            <person name="Seaver E.C."/>
            <person name="Weisblat D.A."/>
            <person name="Putnam N.H."/>
            <person name="Rokhsar D.S."/>
        </authorList>
    </citation>
    <scope>NUCLEOTIDE SEQUENCE</scope>
    <source>
        <strain evidence="1 3">I ESC-2004</strain>
    </source>
</reference>
<dbReference type="EMBL" id="AMQN01011721">
    <property type="status" value="NOT_ANNOTATED_CDS"/>
    <property type="molecule type" value="Genomic_DNA"/>
</dbReference>
<dbReference type="EMBL" id="KB309055">
    <property type="protein sequence ID" value="ELT95627.1"/>
    <property type="molecule type" value="Genomic_DNA"/>
</dbReference>
<evidence type="ECO:0000313" key="2">
    <source>
        <dbReference type="EnsemblMetazoa" id="CapteP213327"/>
    </source>
</evidence>
<sequence>MLLNLYTKFRWQPERFVVTRRLWEALGCGVHAFYRVGEESNLSTNIIIMLCRELRDMFHLIWLTTEKAVHSLTGALSMSTTVNKFGRNTRVMVEVSVMGTPTFHLIVHFIPECPPNTLLDGDPDRALHHLMDRIDAEDGPIGYILDLQVVETDEKKRLRNWSEKIYDAFFSVDLRHHQRCLIASFFWYNGVDPSLIIQWFDLLDAFKIGNPSRLREFEAIFSKLNELARDPSKRSQLAEWLTFDMDCRKWVNMLVPERTCLW</sequence>
<evidence type="ECO:0000313" key="1">
    <source>
        <dbReference type="EMBL" id="ELT95627.1"/>
    </source>
</evidence>
<gene>
    <name evidence="1" type="ORF">CAPTEDRAFT_213327</name>
</gene>
<evidence type="ECO:0000313" key="3">
    <source>
        <dbReference type="Proteomes" id="UP000014760"/>
    </source>
</evidence>
<dbReference type="AlphaFoldDB" id="R7TPY2"/>